<evidence type="ECO:0000256" key="6">
    <source>
        <dbReference type="SAM" id="MobiDB-lite"/>
    </source>
</evidence>
<keyword evidence="2 5" id="KW-0175">Coiled coil</keyword>
<feature type="non-terminal residue" evidence="7">
    <location>
        <position position="1"/>
    </location>
</feature>
<dbReference type="AlphaFoldDB" id="A0A8J6A7V3"/>
<evidence type="ECO:0000256" key="1">
    <source>
        <dbReference type="ARBA" id="ARBA00009036"/>
    </source>
</evidence>
<organism evidence="7 8">
    <name type="scientific">Galemys pyrenaicus</name>
    <name type="common">Iberian desman</name>
    <name type="synonym">Pyrenean desman</name>
    <dbReference type="NCBI Taxonomy" id="202257"/>
    <lineage>
        <taxon>Eukaryota</taxon>
        <taxon>Metazoa</taxon>
        <taxon>Chordata</taxon>
        <taxon>Craniata</taxon>
        <taxon>Vertebrata</taxon>
        <taxon>Euteleostomi</taxon>
        <taxon>Mammalia</taxon>
        <taxon>Eutheria</taxon>
        <taxon>Laurasiatheria</taxon>
        <taxon>Eulipotyphla</taxon>
        <taxon>Talpidae</taxon>
        <taxon>Galemys</taxon>
    </lineage>
</organism>
<accession>A0A8J6A7V3</accession>
<feature type="coiled-coil region" evidence="5">
    <location>
        <begin position="162"/>
        <end position="189"/>
    </location>
</feature>
<evidence type="ECO:0000256" key="2">
    <source>
        <dbReference type="ARBA" id="ARBA00023054"/>
    </source>
</evidence>
<dbReference type="GO" id="GO:0003779">
    <property type="term" value="F:actin binding"/>
    <property type="evidence" value="ECO:0007669"/>
    <property type="project" value="UniProtKB-KW"/>
</dbReference>
<dbReference type="Gene3D" id="1.20.5.340">
    <property type="match status" value="1"/>
</dbReference>
<dbReference type="PRINTS" id="PR00194">
    <property type="entry name" value="TROPOMYOSIN"/>
</dbReference>
<evidence type="ECO:0000256" key="5">
    <source>
        <dbReference type="SAM" id="Coils"/>
    </source>
</evidence>
<dbReference type="Gene3D" id="1.20.5.170">
    <property type="match status" value="1"/>
</dbReference>
<feature type="compositionally biased region" description="Low complexity" evidence="6">
    <location>
        <begin position="51"/>
        <end position="60"/>
    </location>
</feature>
<keyword evidence="8" id="KW-1185">Reference proteome</keyword>
<dbReference type="EMBL" id="JAGFMF010011803">
    <property type="protein sequence ID" value="KAG8512170.1"/>
    <property type="molecule type" value="Genomic_DNA"/>
</dbReference>
<evidence type="ECO:0000313" key="8">
    <source>
        <dbReference type="Proteomes" id="UP000700334"/>
    </source>
</evidence>
<keyword evidence="4" id="KW-0009">Actin-binding</keyword>
<comment type="similarity">
    <text evidence="1">Belongs to the tropomyosin family.</text>
</comment>
<sequence>AAAQRSRLGYCKRLEEEQQALQKTLKGAEDKMGKYSESLKDAQEKLQQAKKAAKVQADVASPNRSMKDEENREMTLKETKHSTKLSDHECEEVVRKLVTLEGELELRGELRWLYLAAARGTSTMDQALKFLTASEQAYSSKINKCEAIKLLEEKPKEPETQAEFAKRSVAKLEKTVHGLEEMVASAGEERVEIPQTLAQTRWKSATSERPWPG</sequence>
<dbReference type="InterPro" id="IPR000533">
    <property type="entry name" value="Tropomyosin"/>
</dbReference>
<gene>
    <name evidence="7" type="ORF">J0S82_011300</name>
</gene>
<protein>
    <submittedName>
        <fullName evidence="7">Tropomyosin beta chain</fullName>
    </submittedName>
</protein>
<evidence type="ECO:0000256" key="4">
    <source>
        <dbReference type="ARBA" id="ARBA00023203"/>
    </source>
</evidence>
<name>A0A8J6A7V3_GALPY</name>
<feature type="compositionally biased region" description="Basic and acidic residues" evidence="6">
    <location>
        <begin position="65"/>
        <end position="83"/>
    </location>
</feature>
<evidence type="ECO:0000313" key="7">
    <source>
        <dbReference type="EMBL" id="KAG8512170.1"/>
    </source>
</evidence>
<feature type="region of interest" description="Disordered" evidence="6">
    <location>
        <begin position="51"/>
        <end position="83"/>
    </location>
</feature>
<dbReference type="OrthoDB" id="9664014at2759"/>
<keyword evidence="3" id="KW-0514">Muscle protein</keyword>
<dbReference type="PANTHER" id="PTHR19269">
    <property type="entry name" value="TROPOMYOSIN"/>
    <property type="match status" value="1"/>
</dbReference>
<evidence type="ECO:0000256" key="3">
    <source>
        <dbReference type="ARBA" id="ARBA00023179"/>
    </source>
</evidence>
<dbReference type="Pfam" id="PF00261">
    <property type="entry name" value="Tropomyosin"/>
    <property type="match status" value="1"/>
</dbReference>
<reference evidence="7" key="1">
    <citation type="journal article" date="2021" name="Evol. Appl.">
        <title>The genome of the Pyrenean desman and the effects of bottlenecks and inbreeding on the genomic landscape of an endangered species.</title>
        <authorList>
            <person name="Escoda L."/>
            <person name="Castresana J."/>
        </authorList>
    </citation>
    <scope>NUCLEOTIDE SEQUENCE</scope>
    <source>
        <strain evidence="7">IBE-C5619</strain>
    </source>
</reference>
<dbReference type="Proteomes" id="UP000700334">
    <property type="component" value="Unassembled WGS sequence"/>
</dbReference>
<dbReference type="SUPFAM" id="SSF57997">
    <property type="entry name" value="Tropomyosin"/>
    <property type="match status" value="1"/>
</dbReference>
<proteinExistence type="inferred from homology"/>
<comment type="caution">
    <text evidence="7">The sequence shown here is derived from an EMBL/GenBank/DDBJ whole genome shotgun (WGS) entry which is preliminary data.</text>
</comment>